<organism evidence="3 4">
    <name type="scientific">Candidatus Aphodocola excrementigallinarum</name>
    <dbReference type="NCBI Taxonomy" id="2840670"/>
    <lineage>
        <taxon>Bacteria</taxon>
        <taxon>Bacillati</taxon>
        <taxon>Bacillota</taxon>
        <taxon>Bacilli</taxon>
        <taxon>Candidatus Aphodocola</taxon>
    </lineage>
</organism>
<keyword evidence="1" id="KW-0812">Transmembrane</keyword>
<reference evidence="3" key="1">
    <citation type="submission" date="2020-10" db="EMBL/GenBank/DDBJ databases">
        <authorList>
            <person name="Gilroy R."/>
        </authorList>
    </citation>
    <scope>NUCLEOTIDE SEQUENCE</scope>
    <source>
        <strain evidence="3">CHK193-30670</strain>
    </source>
</reference>
<protein>
    <submittedName>
        <fullName evidence="3">Glycosyltransferase</fullName>
    </submittedName>
</protein>
<evidence type="ECO:0000313" key="3">
    <source>
        <dbReference type="EMBL" id="HIU39996.1"/>
    </source>
</evidence>
<dbReference type="PANTHER" id="PTHR48090">
    <property type="entry name" value="UNDECAPRENYL-PHOSPHATE 4-DEOXY-4-FORMAMIDO-L-ARABINOSE TRANSFERASE-RELATED"/>
    <property type="match status" value="1"/>
</dbReference>
<dbReference type="GO" id="GO:0005886">
    <property type="term" value="C:plasma membrane"/>
    <property type="evidence" value="ECO:0007669"/>
    <property type="project" value="TreeGrafter"/>
</dbReference>
<dbReference type="InterPro" id="IPR050256">
    <property type="entry name" value="Glycosyltransferase_2"/>
</dbReference>
<gene>
    <name evidence="3" type="ORF">IAB68_01670</name>
</gene>
<dbReference type="Gene3D" id="3.90.550.10">
    <property type="entry name" value="Spore Coat Polysaccharide Biosynthesis Protein SpsA, Chain A"/>
    <property type="match status" value="1"/>
</dbReference>
<feature type="transmembrane region" description="Helical" evidence="1">
    <location>
        <begin position="231"/>
        <end position="250"/>
    </location>
</feature>
<dbReference type="EMBL" id="DVMT01000017">
    <property type="protein sequence ID" value="HIU39996.1"/>
    <property type="molecule type" value="Genomic_DNA"/>
</dbReference>
<dbReference type="PANTHER" id="PTHR48090:SF8">
    <property type="entry name" value="GLYCOSYLTRANSFERASE CSBB-RELATED"/>
    <property type="match status" value="1"/>
</dbReference>
<name>A0A9D1INR9_9FIRM</name>
<dbReference type="SUPFAM" id="SSF53448">
    <property type="entry name" value="Nucleotide-diphospho-sugar transferases"/>
    <property type="match status" value="1"/>
</dbReference>
<feature type="domain" description="Glycosyltransferase 2-like" evidence="2">
    <location>
        <begin position="4"/>
        <end position="167"/>
    </location>
</feature>
<dbReference type="AlphaFoldDB" id="A0A9D1INR9"/>
<proteinExistence type="predicted"/>
<dbReference type="CDD" id="cd04187">
    <property type="entry name" value="DPM1_like_bac"/>
    <property type="match status" value="1"/>
</dbReference>
<keyword evidence="1" id="KW-1133">Transmembrane helix</keyword>
<dbReference type="Pfam" id="PF00535">
    <property type="entry name" value="Glycos_transf_2"/>
    <property type="match status" value="1"/>
</dbReference>
<sequence>MKLSVVVPCYNEALSLNEFYDSLSLALKENKISYELIMVDDGSSDDTYQKLLDLNKMDKNVKIISFSRNFGKEQAMYAGLNYASGNYVAIMDADLQHTPKTLIEMYNKLVENKDYDVVCAYKAHRADEGSIKRTLTSLFYKINNKISDVKLLPGASDFRVFTKDVCNAILSFKEKTRFSKGIFSWIGFNTIYVPYTPERRMHGTSKWPIFKLVKYSLGGIISFSTLPIKTVFVVGILIFLIGLINFVLMGNLSHRTIILFIGFVMLCIGVIALYISRIYSNLLDRPTYIIKNKIGFTFKNEK</sequence>
<accession>A0A9D1INR9</accession>
<evidence type="ECO:0000313" key="4">
    <source>
        <dbReference type="Proteomes" id="UP000824074"/>
    </source>
</evidence>
<keyword evidence="1" id="KW-0472">Membrane</keyword>
<comment type="caution">
    <text evidence="3">The sequence shown here is derived from an EMBL/GenBank/DDBJ whole genome shotgun (WGS) entry which is preliminary data.</text>
</comment>
<dbReference type="Proteomes" id="UP000824074">
    <property type="component" value="Unassembled WGS sequence"/>
</dbReference>
<dbReference type="InterPro" id="IPR001173">
    <property type="entry name" value="Glyco_trans_2-like"/>
</dbReference>
<reference evidence="3" key="2">
    <citation type="journal article" date="2021" name="PeerJ">
        <title>Extensive microbial diversity within the chicken gut microbiome revealed by metagenomics and culture.</title>
        <authorList>
            <person name="Gilroy R."/>
            <person name="Ravi A."/>
            <person name="Getino M."/>
            <person name="Pursley I."/>
            <person name="Horton D.L."/>
            <person name="Alikhan N.F."/>
            <person name="Baker D."/>
            <person name="Gharbi K."/>
            <person name="Hall N."/>
            <person name="Watson M."/>
            <person name="Adriaenssens E.M."/>
            <person name="Foster-Nyarko E."/>
            <person name="Jarju S."/>
            <person name="Secka A."/>
            <person name="Antonio M."/>
            <person name="Oren A."/>
            <person name="Chaudhuri R.R."/>
            <person name="La Ragione R."/>
            <person name="Hildebrand F."/>
            <person name="Pallen M.J."/>
        </authorList>
    </citation>
    <scope>NUCLEOTIDE SEQUENCE</scope>
    <source>
        <strain evidence="3">CHK193-30670</strain>
    </source>
</reference>
<feature type="transmembrane region" description="Helical" evidence="1">
    <location>
        <begin position="256"/>
        <end position="275"/>
    </location>
</feature>
<evidence type="ECO:0000259" key="2">
    <source>
        <dbReference type="Pfam" id="PF00535"/>
    </source>
</evidence>
<evidence type="ECO:0000256" key="1">
    <source>
        <dbReference type="SAM" id="Phobius"/>
    </source>
</evidence>
<dbReference type="InterPro" id="IPR029044">
    <property type="entry name" value="Nucleotide-diphossugar_trans"/>
</dbReference>